<proteinExistence type="predicted"/>
<sequence length="50" mass="5061">MTTGAVISVSDWVGVADEGESTRLAAVLFSALVKLSVTAGFSSISDALTE</sequence>
<organism evidence="1 2">
    <name type="scientific">Streptococcus oralis</name>
    <dbReference type="NCBI Taxonomy" id="1303"/>
    <lineage>
        <taxon>Bacteria</taxon>
        <taxon>Bacillati</taxon>
        <taxon>Bacillota</taxon>
        <taxon>Bacilli</taxon>
        <taxon>Lactobacillales</taxon>
        <taxon>Streptococcaceae</taxon>
        <taxon>Streptococcus</taxon>
    </lineage>
</organism>
<evidence type="ECO:0000313" key="2">
    <source>
        <dbReference type="Proteomes" id="UP000072989"/>
    </source>
</evidence>
<dbReference type="Proteomes" id="UP000072989">
    <property type="component" value="Unassembled WGS sequence"/>
</dbReference>
<gene>
    <name evidence="1" type="ORF">SORDD17_00365</name>
</gene>
<accession>A0A139RNU2</accession>
<comment type="caution">
    <text evidence="1">The sequence shown here is derived from an EMBL/GenBank/DDBJ whole genome shotgun (WGS) entry which is preliminary data.</text>
</comment>
<reference evidence="1 2" key="1">
    <citation type="submission" date="2016-01" db="EMBL/GenBank/DDBJ databases">
        <title>Highly variable Streptococcus oralis are common among viridans streptococci isolated from primates.</title>
        <authorList>
            <person name="Denapaite D."/>
            <person name="Rieger M."/>
            <person name="Koendgen S."/>
            <person name="Brueckner R."/>
            <person name="Ochigava I."/>
            <person name="Kappeler P."/>
            <person name="Maetz-Rensing K."/>
            <person name="Leendertz F."/>
            <person name="Hakenbeck R."/>
        </authorList>
    </citation>
    <scope>NUCLEOTIDE SEQUENCE [LARGE SCALE GENOMIC DNA]</scope>
    <source>
        <strain evidence="1 2">DD17</strain>
    </source>
</reference>
<dbReference type="EMBL" id="LQZE01000068">
    <property type="protein sequence ID" value="KXU16432.1"/>
    <property type="molecule type" value="Genomic_DNA"/>
</dbReference>
<evidence type="ECO:0000313" key="1">
    <source>
        <dbReference type="EMBL" id="KXU16432.1"/>
    </source>
</evidence>
<dbReference type="AlphaFoldDB" id="A0A139RNU2"/>
<name>A0A139RNU2_STROR</name>
<protein>
    <submittedName>
        <fullName evidence="1">Uncharacterized protein</fullName>
    </submittedName>
</protein>